<feature type="compositionally biased region" description="Basic and acidic residues" evidence="1">
    <location>
        <begin position="241"/>
        <end position="262"/>
    </location>
</feature>
<comment type="caution">
    <text evidence="2">The sequence shown here is derived from an EMBL/GenBank/DDBJ whole genome shotgun (WGS) entry which is preliminary data.</text>
</comment>
<evidence type="ECO:0000256" key="1">
    <source>
        <dbReference type="SAM" id="MobiDB-lite"/>
    </source>
</evidence>
<keyword evidence="3" id="KW-1185">Reference proteome</keyword>
<dbReference type="RefSeq" id="WP_231481434.1">
    <property type="nucleotide sequence ID" value="NZ_BAAAZO010000012.1"/>
</dbReference>
<gene>
    <name evidence="2" type="ORF">GCM10022223_67030</name>
</gene>
<sequence length="296" mass="32374">MAGAADTALFVTVMARTSAASENDGFGLMTSVADEVHAALMWGGIISTVAVVPALLVRRPGSCAGPARAPALLVRRPCSCAGPVRSWCRTCPDPIRDPIRRARTTRGWWTGASAFCTLARMTRSGPAQGFSLCNPDNDRPSDLPRLLRRLADRIDDLDLDPVEILDMTVHQETTGDGPRWWATVYFATEALDPVDLTETAVLFDSADLREHTEHRRTEPGHLEHSHLAHGRPEPGNTGRGVAERDLPERDLPERDLPERDLPEGSLSERSLPEASLNERSLPERPVTGWPLTGRTS</sequence>
<organism evidence="2 3">
    <name type="scientific">Kineosporia mesophila</name>
    <dbReference type="NCBI Taxonomy" id="566012"/>
    <lineage>
        <taxon>Bacteria</taxon>
        <taxon>Bacillati</taxon>
        <taxon>Actinomycetota</taxon>
        <taxon>Actinomycetes</taxon>
        <taxon>Kineosporiales</taxon>
        <taxon>Kineosporiaceae</taxon>
        <taxon>Kineosporia</taxon>
    </lineage>
</organism>
<dbReference type="Proteomes" id="UP001501074">
    <property type="component" value="Unassembled WGS sequence"/>
</dbReference>
<evidence type="ECO:0000313" key="3">
    <source>
        <dbReference type="Proteomes" id="UP001501074"/>
    </source>
</evidence>
<feature type="region of interest" description="Disordered" evidence="1">
    <location>
        <begin position="211"/>
        <end position="296"/>
    </location>
</feature>
<feature type="compositionally biased region" description="Basic and acidic residues" evidence="1">
    <location>
        <begin position="211"/>
        <end position="232"/>
    </location>
</feature>
<proteinExistence type="predicted"/>
<dbReference type="EMBL" id="BAAAZO010000012">
    <property type="protein sequence ID" value="GAA3638579.1"/>
    <property type="molecule type" value="Genomic_DNA"/>
</dbReference>
<accession>A0ABP7AR91</accession>
<reference evidence="3" key="1">
    <citation type="journal article" date="2019" name="Int. J. Syst. Evol. Microbiol.">
        <title>The Global Catalogue of Microorganisms (GCM) 10K type strain sequencing project: providing services to taxonomists for standard genome sequencing and annotation.</title>
        <authorList>
            <consortium name="The Broad Institute Genomics Platform"/>
            <consortium name="The Broad Institute Genome Sequencing Center for Infectious Disease"/>
            <person name="Wu L."/>
            <person name="Ma J."/>
        </authorList>
    </citation>
    <scope>NUCLEOTIDE SEQUENCE [LARGE SCALE GENOMIC DNA]</scope>
    <source>
        <strain evidence="3">JCM 16902</strain>
    </source>
</reference>
<evidence type="ECO:0000313" key="2">
    <source>
        <dbReference type="EMBL" id="GAA3638579.1"/>
    </source>
</evidence>
<protein>
    <submittedName>
        <fullName evidence="2">Uncharacterized protein</fullName>
    </submittedName>
</protein>
<name>A0ABP7AR91_9ACTN</name>